<name>A0A0L9TY09_PHAAN</name>
<dbReference type="AlphaFoldDB" id="A0A0L9TY09"/>
<dbReference type="Proteomes" id="UP000053144">
    <property type="component" value="Chromosome 2"/>
</dbReference>
<dbReference type="EMBL" id="CM003372">
    <property type="protein sequence ID" value="KOM35396.1"/>
    <property type="molecule type" value="Genomic_DNA"/>
</dbReference>
<evidence type="ECO:0000313" key="2">
    <source>
        <dbReference type="Proteomes" id="UP000053144"/>
    </source>
</evidence>
<protein>
    <submittedName>
        <fullName evidence="1">Uncharacterized protein</fullName>
    </submittedName>
</protein>
<organism evidence="1 2">
    <name type="scientific">Phaseolus angularis</name>
    <name type="common">Azuki bean</name>
    <name type="synonym">Vigna angularis</name>
    <dbReference type="NCBI Taxonomy" id="3914"/>
    <lineage>
        <taxon>Eukaryota</taxon>
        <taxon>Viridiplantae</taxon>
        <taxon>Streptophyta</taxon>
        <taxon>Embryophyta</taxon>
        <taxon>Tracheophyta</taxon>
        <taxon>Spermatophyta</taxon>
        <taxon>Magnoliopsida</taxon>
        <taxon>eudicotyledons</taxon>
        <taxon>Gunneridae</taxon>
        <taxon>Pentapetalae</taxon>
        <taxon>rosids</taxon>
        <taxon>fabids</taxon>
        <taxon>Fabales</taxon>
        <taxon>Fabaceae</taxon>
        <taxon>Papilionoideae</taxon>
        <taxon>50 kb inversion clade</taxon>
        <taxon>NPAAA clade</taxon>
        <taxon>indigoferoid/millettioid clade</taxon>
        <taxon>Phaseoleae</taxon>
        <taxon>Vigna</taxon>
    </lineage>
</organism>
<sequence length="112" mass="12373">MGCANLKVYLGFFGFEGFHGSAKKIKAREALFTVAYMEELWWFDDVEKLTIKVLILSLSSEMLGELAIGFLQFAGGCHGSVIWLPEKMNDSIPGAMFGVGSAFGPFHVFKKL</sequence>
<evidence type="ECO:0000313" key="1">
    <source>
        <dbReference type="EMBL" id="KOM35396.1"/>
    </source>
</evidence>
<proteinExistence type="predicted"/>
<dbReference type="Gramene" id="KOM35396">
    <property type="protein sequence ID" value="KOM35396"/>
    <property type="gene ID" value="LR48_Vigan02g154600"/>
</dbReference>
<reference evidence="2" key="1">
    <citation type="journal article" date="2015" name="Proc. Natl. Acad. Sci. U.S.A.">
        <title>Genome sequencing of adzuki bean (Vigna angularis) provides insight into high starch and low fat accumulation and domestication.</title>
        <authorList>
            <person name="Yang K."/>
            <person name="Tian Z."/>
            <person name="Chen C."/>
            <person name="Luo L."/>
            <person name="Zhao B."/>
            <person name="Wang Z."/>
            <person name="Yu L."/>
            <person name="Li Y."/>
            <person name="Sun Y."/>
            <person name="Li W."/>
            <person name="Chen Y."/>
            <person name="Li Y."/>
            <person name="Zhang Y."/>
            <person name="Ai D."/>
            <person name="Zhao J."/>
            <person name="Shang C."/>
            <person name="Ma Y."/>
            <person name="Wu B."/>
            <person name="Wang M."/>
            <person name="Gao L."/>
            <person name="Sun D."/>
            <person name="Zhang P."/>
            <person name="Guo F."/>
            <person name="Wang W."/>
            <person name="Li Y."/>
            <person name="Wang J."/>
            <person name="Varshney R.K."/>
            <person name="Wang J."/>
            <person name="Ling H.Q."/>
            <person name="Wan P."/>
        </authorList>
    </citation>
    <scope>NUCLEOTIDE SEQUENCE</scope>
    <source>
        <strain evidence="2">cv. Jingnong 6</strain>
    </source>
</reference>
<gene>
    <name evidence="1" type="ORF">LR48_Vigan02g154600</name>
</gene>
<accession>A0A0L9TY09</accession>